<dbReference type="PRINTS" id="PR00783">
    <property type="entry name" value="MINTRINSICP"/>
</dbReference>
<evidence type="ECO:0000256" key="7">
    <source>
        <dbReference type="ARBA" id="ARBA00023136"/>
    </source>
</evidence>
<dbReference type="GO" id="GO:0005886">
    <property type="term" value="C:plasma membrane"/>
    <property type="evidence" value="ECO:0007669"/>
    <property type="project" value="UniProtKB-SubCell"/>
</dbReference>
<dbReference type="Pfam" id="PF00230">
    <property type="entry name" value="MIP"/>
    <property type="match status" value="1"/>
</dbReference>
<dbReference type="PANTHER" id="PTHR19139">
    <property type="entry name" value="AQUAPORIN TRANSPORTER"/>
    <property type="match status" value="1"/>
</dbReference>
<proteinExistence type="inferred from homology"/>
<keyword evidence="7 9" id="KW-0472">Membrane</keyword>
<dbReference type="AlphaFoldDB" id="A0A1R2BAL6"/>
<dbReference type="GO" id="GO:0015250">
    <property type="term" value="F:water channel activity"/>
    <property type="evidence" value="ECO:0007669"/>
    <property type="project" value="TreeGrafter"/>
</dbReference>
<gene>
    <name evidence="10" type="ORF">SteCoe_27394</name>
</gene>
<dbReference type="PROSITE" id="PS00221">
    <property type="entry name" value="MIP"/>
    <property type="match status" value="1"/>
</dbReference>
<evidence type="ECO:0000313" key="10">
    <source>
        <dbReference type="EMBL" id="OMJ73843.1"/>
    </source>
</evidence>
<keyword evidence="6 9" id="KW-1133">Transmembrane helix</keyword>
<evidence type="ECO:0000256" key="6">
    <source>
        <dbReference type="ARBA" id="ARBA00022989"/>
    </source>
</evidence>
<evidence type="ECO:0000256" key="2">
    <source>
        <dbReference type="ARBA" id="ARBA00006175"/>
    </source>
</evidence>
<evidence type="ECO:0000313" key="11">
    <source>
        <dbReference type="Proteomes" id="UP000187209"/>
    </source>
</evidence>
<evidence type="ECO:0000256" key="8">
    <source>
        <dbReference type="RuleBase" id="RU000477"/>
    </source>
</evidence>
<dbReference type="InterPro" id="IPR000425">
    <property type="entry name" value="MIP"/>
</dbReference>
<dbReference type="OrthoDB" id="204128at2759"/>
<dbReference type="EMBL" id="MPUH01000792">
    <property type="protein sequence ID" value="OMJ73843.1"/>
    <property type="molecule type" value="Genomic_DNA"/>
</dbReference>
<feature type="transmembrane region" description="Helical" evidence="9">
    <location>
        <begin position="197"/>
        <end position="219"/>
    </location>
</feature>
<keyword evidence="11" id="KW-1185">Reference proteome</keyword>
<protein>
    <recommendedName>
        <fullName evidence="12">Aquaporin</fullName>
    </recommendedName>
</protein>
<comment type="similarity">
    <text evidence="2 8">Belongs to the MIP/aquaporin (TC 1.A.8) family.</text>
</comment>
<keyword evidence="4" id="KW-1003">Cell membrane</keyword>
<dbReference type="SUPFAM" id="SSF81338">
    <property type="entry name" value="Aquaporin-like"/>
    <property type="match status" value="1"/>
</dbReference>
<comment type="subcellular location">
    <subcellularLocation>
        <location evidence="1">Cell membrane</location>
        <topology evidence="1">Multi-pass membrane protein</topology>
    </subcellularLocation>
</comment>
<keyword evidence="3 8" id="KW-0813">Transport</keyword>
<feature type="transmembrane region" description="Helical" evidence="9">
    <location>
        <begin position="5"/>
        <end position="22"/>
    </location>
</feature>
<feature type="transmembrane region" description="Helical" evidence="9">
    <location>
        <begin position="78"/>
        <end position="102"/>
    </location>
</feature>
<sequence>MLDRIIGEAIGTFIFAFIITVADTSSEYSGNYAHPFSLGGGAIILMMLAGFSADPHLNPAITLGHFLRHLLYHGFQSIALVEHLLIILVQFVAAIPGAYLGWGLNVAMIYFGPTNQATDSQAFIAELVFTTLIVSVALMIGKTKDSRILGCVGLGATYMSGAMCVSYYSGACFNPALGFAVNIVKYSETNHHLKDTWIYIVAPFIGGLIGGIINSLLIIGGTEEKEETTDIVLRGDFD</sequence>
<dbReference type="PANTHER" id="PTHR19139:SF199">
    <property type="entry name" value="MIP17260P"/>
    <property type="match status" value="1"/>
</dbReference>
<evidence type="ECO:0000256" key="4">
    <source>
        <dbReference type="ARBA" id="ARBA00022475"/>
    </source>
</evidence>
<dbReference type="InterPro" id="IPR022357">
    <property type="entry name" value="MIP_CS"/>
</dbReference>
<feature type="transmembrane region" description="Helical" evidence="9">
    <location>
        <begin position="34"/>
        <end position="57"/>
    </location>
</feature>
<evidence type="ECO:0008006" key="12">
    <source>
        <dbReference type="Google" id="ProtNLM"/>
    </source>
</evidence>
<feature type="transmembrane region" description="Helical" evidence="9">
    <location>
        <begin position="122"/>
        <end position="141"/>
    </location>
</feature>
<evidence type="ECO:0000256" key="1">
    <source>
        <dbReference type="ARBA" id="ARBA00004651"/>
    </source>
</evidence>
<evidence type="ECO:0000256" key="5">
    <source>
        <dbReference type="ARBA" id="ARBA00022692"/>
    </source>
</evidence>
<dbReference type="InterPro" id="IPR023271">
    <property type="entry name" value="Aquaporin-like"/>
</dbReference>
<dbReference type="Proteomes" id="UP000187209">
    <property type="component" value="Unassembled WGS sequence"/>
</dbReference>
<accession>A0A1R2BAL6</accession>
<evidence type="ECO:0000256" key="9">
    <source>
        <dbReference type="SAM" id="Phobius"/>
    </source>
</evidence>
<name>A0A1R2BAL6_9CILI</name>
<dbReference type="Gene3D" id="1.20.1080.10">
    <property type="entry name" value="Glycerol uptake facilitator protein"/>
    <property type="match status" value="1"/>
</dbReference>
<evidence type="ECO:0000256" key="3">
    <source>
        <dbReference type="ARBA" id="ARBA00022448"/>
    </source>
</evidence>
<feature type="transmembrane region" description="Helical" evidence="9">
    <location>
        <begin position="148"/>
        <end position="168"/>
    </location>
</feature>
<dbReference type="InterPro" id="IPR034294">
    <property type="entry name" value="Aquaporin_transptr"/>
</dbReference>
<reference evidence="10 11" key="1">
    <citation type="submission" date="2016-11" db="EMBL/GenBank/DDBJ databases">
        <title>The macronuclear genome of Stentor coeruleus: a giant cell with tiny introns.</title>
        <authorList>
            <person name="Slabodnick M."/>
            <person name="Ruby J.G."/>
            <person name="Reiff S.B."/>
            <person name="Swart E.C."/>
            <person name="Gosai S."/>
            <person name="Prabakaran S."/>
            <person name="Witkowska E."/>
            <person name="Larue G.E."/>
            <person name="Fisher S."/>
            <person name="Freeman R.M."/>
            <person name="Gunawardena J."/>
            <person name="Chu W."/>
            <person name="Stover N.A."/>
            <person name="Gregory B.D."/>
            <person name="Nowacki M."/>
            <person name="Derisi J."/>
            <person name="Roy S.W."/>
            <person name="Marshall W.F."/>
            <person name="Sood P."/>
        </authorList>
    </citation>
    <scope>NUCLEOTIDE SEQUENCE [LARGE SCALE GENOMIC DNA]</scope>
    <source>
        <strain evidence="10">WM001</strain>
    </source>
</reference>
<comment type="caution">
    <text evidence="10">The sequence shown here is derived from an EMBL/GenBank/DDBJ whole genome shotgun (WGS) entry which is preliminary data.</text>
</comment>
<organism evidence="10 11">
    <name type="scientific">Stentor coeruleus</name>
    <dbReference type="NCBI Taxonomy" id="5963"/>
    <lineage>
        <taxon>Eukaryota</taxon>
        <taxon>Sar</taxon>
        <taxon>Alveolata</taxon>
        <taxon>Ciliophora</taxon>
        <taxon>Postciliodesmatophora</taxon>
        <taxon>Heterotrichea</taxon>
        <taxon>Heterotrichida</taxon>
        <taxon>Stentoridae</taxon>
        <taxon>Stentor</taxon>
    </lineage>
</organism>
<keyword evidence="5 8" id="KW-0812">Transmembrane</keyword>